<sequence>MEHTIWPIVGLVYGTVLGIAAAAGGFAAFVAVLVFGVLGYLGGRAIAGDLDLGEVFGTARTRRGPTS</sequence>
<reference evidence="2 3" key="1">
    <citation type="submission" date="2020-08" db="EMBL/GenBank/DDBJ databases">
        <title>Sequencing the genomes of 1000 actinobacteria strains.</title>
        <authorList>
            <person name="Klenk H.-P."/>
        </authorList>
    </citation>
    <scope>NUCLEOTIDE SEQUENCE [LARGE SCALE GENOMIC DNA]</scope>
    <source>
        <strain evidence="2 3">DSM 45823</strain>
    </source>
</reference>
<proteinExistence type="predicted"/>
<keyword evidence="3" id="KW-1185">Reference proteome</keyword>
<comment type="caution">
    <text evidence="2">The sequence shown here is derived from an EMBL/GenBank/DDBJ whole genome shotgun (WGS) entry which is preliminary data.</text>
</comment>
<accession>A0A7W3N512</accession>
<keyword evidence="1" id="KW-0472">Membrane</keyword>
<keyword evidence="1" id="KW-1133">Transmembrane helix</keyword>
<keyword evidence="1" id="KW-0812">Transmembrane</keyword>
<organism evidence="2 3">
    <name type="scientific">Thermomonospora cellulosilytica</name>
    <dbReference type="NCBI Taxonomy" id="1411118"/>
    <lineage>
        <taxon>Bacteria</taxon>
        <taxon>Bacillati</taxon>
        <taxon>Actinomycetota</taxon>
        <taxon>Actinomycetes</taxon>
        <taxon>Streptosporangiales</taxon>
        <taxon>Thermomonosporaceae</taxon>
        <taxon>Thermomonospora</taxon>
    </lineage>
</organism>
<protein>
    <submittedName>
        <fullName evidence="2">Putative membrane protein</fullName>
    </submittedName>
</protein>
<gene>
    <name evidence="2" type="ORF">HNR21_006512</name>
</gene>
<feature type="transmembrane region" description="Helical" evidence="1">
    <location>
        <begin position="12"/>
        <end position="41"/>
    </location>
</feature>
<evidence type="ECO:0000256" key="1">
    <source>
        <dbReference type="SAM" id="Phobius"/>
    </source>
</evidence>
<dbReference type="Proteomes" id="UP000539313">
    <property type="component" value="Unassembled WGS sequence"/>
</dbReference>
<name>A0A7W3N512_9ACTN</name>
<evidence type="ECO:0000313" key="2">
    <source>
        <dbReference type="EMBL" id="MBA9007630.1"/>
    </source>
</evidence>
<evidence type="ECO:0000313" key="3">
    <source>
        <dbReference type="Proteomes" id="UP000539313"/>
    </source>
</evidence>
<dbReference type="AlphaFoldDB" id="A0A7W3N512"/>
<dbReference type="EMBL" id="JACJII010000001">
    <property type="protein sequence ID" value="MBA9007630.1"/>
    <property type="molecule type" value="Genomic_DNA"/>
</dbReference>